<organism evidence="1 2">
    <name type="scientific">Meripilus lineatus</name>
    <dbReference type="NCBI Taxonomy" id="2056292"/>
    <lineage>
        <taxon>Eukaryota</taxon>
        <taxon>Fungi</taxon>
        <taxon>Dikarya</taxon>
        <taxon>Basidiomycota</taxon>
        <taxon>Agaricomycotina</taxon>
        <taxon>Agaricomycetes</taxon>
        <taxon>Polyporales</taxon>
        <taxon>Meripilaceae</taxon>
        <taxon>Meripilus</taxon>
    </lineage>
</organism>
<reference evidence="1" key="1">
    <citation type="submission" date="2022-07" db="EMBL/GenBank/DDBJ databases">
        <title>Genome Sequence of Physisporinus lineatus.</title>
        <authorList>
            <person name="Buettner E."/>
        </authorList>
    </citation>
    <scope>NUCLEOTIDE SEQUENCE</scope>
    <source>
        <strain evidence="1">VT162</strain>
    </source>
</reference>
<evidence type="ECO:0000313" key="1">
    <source>
        <dbReference type="EMBL" id="KAJ3486310.1"/>
    </source>
</evidence>
<comment type="caution">
    <text evidence="1">The sequence shown here is derived from an EMBL/GenBank/DDBJ whole genome shotgun (WGS) entry which is preliminary data.</text>
</comment>
<dbReference type="EMBL" id="JANAWD010000125">
    <property type="protein sequence ID" value="KAJ3486310.1"/>
    <property type="molecule type" value="Genomic_DNA"/>
</dbReference>
<accession>A0AAD5V6R9</accession>
<dbReference type="AlphaFoldDB" id="A0AAD5V6R9"/>
<proteinExistence type="predicted"/>
<gene>
    <name evidence="1" type="ORF">NLI96_g4319</name>
</gene>
<evidence type="ECO:0000313" key="2">
    <source>
        <dbReference type="Proteomes" id="UP001212997"/>
    </source>
</evidence>
<keyword evidence="2" id="KW-1185">Reference proteome</keyword>
<protein>
    <submittedName>
        <fullName evidence="1">Uncharacterized protein</fullName>
    </submittedName>
</protein>
<name>A0AAD5V6R9_9APHY</name>
<dbReference type="Proteomes" id="UP001212997">
    <property type="component" value="Unassembled WGS sequence"/>
</dbReference>
<sequence>MATTNINSEAFYKDVPKSLTDDTGQTLSISKIYVWVNHQPSFGTPGGRPLLISLTLSGQFRPPVLSQLLDTSQSSQQQERSEVDSTSPPLSIHVYRLLDPPDSANVVPSETFTWSVPDIRALPIDGQIELSARNGPAWDVKRDVDRCFVVVEFGVGNDRLKLKSEITDINITV</sequence>